<comment type="caution">
    <text evidence="2">The sequence shown here is derived from an EMBL/GenBank/DDBJ whole genome shotgun (WGS) entry which is preliminary data.</text>
</comment>
<dbReference type="InterPro" id="IPR037465">
    <property type="entry name" value="YlxR"/>
</dbReference>
<organism evidence="2 3">
    <name type="scientific">Pacificimonas pallii</name>
    <dbReference type="NCBI Taxonomy" id="2827236"/>
    <lineage>
        <taxon>Bacteria</taxon>
        <taxon>Pseudomonadati</taxon>
        <taxon>Pseudomonadota</taxon>
        <taxon>Alphaproteobacteria</taxon>
        <taxon>Sphingomonadales</taxon>
        <taxon>Sphingosinicellaceae</taxon>
        <taxon>Pacificimonas</taxon>
    </lineage>
</organism>
<reference evidence="2 3" key="1">
    <citation type="submission" date="2021-04" db="EMBL/GenBank/DDBJ databases">
        <authorList>
            <person name="Pira H."/>
            <person name="Risdian C."/>
            <person name="Wink J."/>
        </authorList>
    </citation>
    <scope>NUCLEOTIDE SEQUENCE [LARGE SCALE GENOMIC DNA]</scope>
    <source>
        <strain evidence="2 3">WHA3</strain>
    </source>
</reference>
<dbReference type="PANTHER" id="PTHR34215:SF1">
    <property type="entry name" value="YLXR DOMAIN-CONTAINING PROTEIN"/>
    <property type="match status" value="1"/>
</dbReference>
<gene>
    <name evidence="2" type="ORF">KCG44_04035</name>
</gene>
<proteinExistence type="predicted"/>
<dbReference type="RefSeq" id="WP_218444358.1">
    <property type="nucleotide sequence ID" value="NZ_JAGSPA010000001.1"/>
</dbReference>
<name>A0ABS6SC03_9SPHN</name>
<accession>A0ABS6SC03</accession>
<dbReference type="Pfam" id="PF04296">
    <property type="entry name" value="YlxR"/>
    <property type="match status" value="1"/>
</dbReference>
<dbReference type="InterPro" id="IPR007393">
    <property type="entry name" value="YlxR_dom"/>
</dbReference>
<sequence>MRQSPNEPVRTCILSRDAAPRTALIRLALGPDGDVMPDLAAKAPGRGAWLGVDAPTLRIAQGKGQLKGALVRAFKGDVRSVPDDLAASIMTQMQQRTMDTLGLAMKAGHLIFGFERVRSAAKSGTALLLLHAADAAQDGRGKLDRAQHAALQSAGRKAKSLTLPLDRAALSVALGQGNVVHVAVTDKGAAERVEAAADRWRAFSGLDGEIGVSAEDAAEGIEG</sequence>
<feature type="domain" description="YlxR" evidence="1">
    <location>
        <begin position="10"/>
        <end position="75"/>
    </location>
</feature>
<dbReference type="Proteomes" id="UP000722336">
    <property type="component" value="Unassembled WGS sequence"/>
</dbReference>
<dbReference type="PANTHER" id="PTHR34215">
    <property type="entry name" value="BLL0784 PROTEIN"/>
    <property type="match status" value="1"/>
</dbReference>
<evidence type="ECO:0000313" key="3">
    <source>
        <dbReference type="Proteomes" id="UP000722336"/>
    </source>
</evidence>
<keyword evidence="3" id="KW-1185">Reference proteome</keyword>
<evidence type="ECO:0000313" key="2">
    <source>
        <dbReference type="EMBL" id="MBV7255950.1"/>
    </source>
</evidence>
<dbReference type="EMBL" id="JAGSPA010000001">
    <property type="protein sequence ID" value="MBV7255950.1"/>
    <property type="molecule type" value="Genomic_DNA"/>
</dbReference>
<evidence type="ECO:0000259" key="1">
    <source>
        <dbReference type="Pfam" id="PF04296"/>
    </source>
</evidence>
<protein>
    <submittedName>
        <fullName evidence="2">DUF448 domain-containing protein</fullName>
    </submittedName>
</protein>